<dbReference type="Proteomes" id="UP000678895">
    <property type="component" value="Unassembled WGS sequence"/>
</dbReference>
<evidence type="ECO:0000313" key="2">
    <source>
        <dbReference type="Proteomes" id="UP000678895"/>
    </source>
</evidence>
<reference evidence="1" key="1">
    <citation type="submission" date="2021-03" db="EMBL/GenBank/DDBJ databases">
        <title>Antimicrobial resistance genes in bacteria isolated from Japanese honey, and their potential for conferring macrolide and lincosamide resistance in the American foulbrood pathogen Paenibacillus larvae.</title>
        <authorList>
            <person name="Okamoto M."/>
            <person name="Kumagai M."/>
            <person name="Kanamori H."/>
            <person name="Takamatsu D."/>
        </authorList>
    </citation>
    <scope>NUCLEOTIDE SEQUENCE</scope>
    <source>
        <strain evidence="1">J41TS4</strain>
    </source>
</reference>
<sequence>MSVNREDLKELIDGIHDQDAEEVYDFIKYLQMKREQKELKEPERISETSMDFWNNPVDDEVWNEV</sequence>
<dbReference type="EMBL" id="BORS01000009">
    <property type="protein sequence ID" value="GIO43069.1"/>
    <property type="molecule type" value="Genomic_DNA"/>
</dbReference>
<gene>
    <name evidence="1" type="ORF">J41TS4_28270</name>
</gene>
<protein>
    <recommendedName>
        <fullName evidence="3">DUF2281 domain-containing protein</fullName>
    </recommendedName>
</protein>
<name>A0A919Y206_9BACL</name>
<organism evidence="1 2">
    <name type="scientific">Paenibacillus apis</name>
    <dbReference type="NCBI Taxonomy" id="1792174"/>
    <lineage>
        <taxon>Bacteria</taxon>
        <taxon>Bacillati</taxon>
        <taxon>Bacillota</taxon>
        <taxon>Bacilli</taxon>
        <taxon>Bacillales</taxon>
        <taxon>Paenibacillaceae</taxon>
        <taxon>Paenibacillus</taxon>
    </lineage>
</organism>
<comment type="caution">
    <text evidence="1">The sequence shown here is derived from an EMBL/GenBank/DDBJ whole genome shotgun (WGS) entry which is preliminary data.</text>
</comment>
<proteinExistence type="predicted"/>
<dbReference type="AlphaFoldDB" id="A0A919Y206"/>
<accession>A0A919Y206</accession>
<evidence type="ECO:0000313" key="1">
    <source>
        <dbReference type="EMBL" id="GIO43069.1"/>
    </source>
</evidence>
<keyword evidence="2" id="KW-1185">Reference proteome</keyword>
<evidence type="ECO:0008006" key="3">
    <source>
        <dbReference type="Google" id="ProtNLM"/>
    </source>
</evidence>